<reference evidence="2" key="1">
    <citation type="journal article" date="2020" name="New Phytol.">
        <title>Comparative genomics reveals dynamic genome evolution in host specialist ectomycorrhizal fungi.</title>
        <authorList>
            <person name="Lofgren L.A."/>
            <person name="Nguyen N.H."/>
            <person name="Vilgalys R."/>
            <person name="Ruytinx J."/>
            <person name="Liao H.L."/>
            <person name="Branco S."/>
            <person name="Kuo A."/>
            <person name="LaButti K."/>
            <person name="Lipzen A."/>
            <person name="Andreopoulos W."/>
            <person name="Pangilinan J."/>
            <person name="Riley R."/>
            <person name="Hundley H."/>
            <person name="Na H."/>
            <person name="Barry K."/>
            <person name="Grigoriev I.V."/>
            <person name="Stajich J.E."/>
            <person name="Kennedy P.G."/>
        </authorList>
    </citation>
    <scope>NUCLEOTIDE SEQUENCE</scope>
    <source>
        <strain evidence="2">FC203</strain>
    </source>
</reference>
<protein>
    <submittedName>
        <fullName evidence="2">Uncharacterized protein</fullName>
    </submittedName>
</protein>
<dbReference type="GeneID" id="64671652"/>
<comment type="caution">
    <text evidence="2">The sequence shown here is derived from an EMBL/GenBank/DDBJ whole genome shotgun (WGS) entry which is preliminary data.</text>
</comment>
<evidence type="ECO:0000313" key="2">
    <source>
        <dbReference type="EMBL" id="KAG1896025.1"/>
    </source>
</evidence>
<name>A0AAD4HFS6_9AGAM</name>
<accession>A0AAD4HFS6</accession>
<proteinExistence type="predicted"/>
<keyword evidence="3" id="KW-1185">Reference proteome</keyword>
<dbReference type="RefSeq" id="XP_041221601.1">
    <property type="nucleotide sequence ID" value="XM_041377354.1"/>
</dbReference>
<sequence length="228" mass="24576">MHQTGLVQVIADLSSAGQSMTATASLGGSTILVPSPSAVTVGLGSSTPSSGVLASAVPGPSGPNPDCDLLRTCVLLQSPYPSILWHLAAPGQHLDVLVSTWISWRSVYHTFSIMSLDSPTRDSIPTTPKPFRVKRSHSEPPSLIKLDSEEPEDKKTHTGTAPEYLAALAIQRKTPESPSPTTHFQTKTLAVPADFLQDLVDARWKAERAWCNAEHRLQSQQVQKLPRT</sequence>
<feature type="region of interest" description="Disordered" evidence="1">
    <location>
        <begin position="121"/>
        <end position="158"/>
    </location>
</feature>
<organism evidence="2 3">
    <name type="scientific">Suillus fuscotomentosus</name>
    <dbReference type="NCBI Taxonomy" id="1912939"/>
    <lineage>
        <taxon>Eukaryota</taxon>
        <taxon>Fungi</taxon>
        <taxon>Dikarya</taxon>
        <taxon>Basidiomycota</taxon>
        <taxon>Agaricomycotina</taxon>
        <taxon>Agaricomycetes</taxon>
        <taxon>Agaricomycetidae</taxon>
        <taxon>Boletales</taxon>
        <taxon>Suillineae</taxon>
        <taxon>Suillaceae</taxon>
        <taxon>Suillus</taxon>
    </lineage>
</organism>
<gene>
    <name evidence="2" type="ORF">F5891DRAFT_983737</name>
</gene>
<evidence type="ECO:0000256" key="1">
    <source>
        <dbReference type="SAM" id="MobiDB-lite"/>
    </source>
</evidence>
<dbReference type="EMBL" id="JABBWK010000059">
    <property type="protein sequence ID" value="KAG1896025.1"/>
    <property type="molecule type" value="Genomic_DNA"/>
</dbReference>
<dbReference type="Proteomes" id="UP001195769">
    <property type="component" value="Unassembled WGS sequence"/>
</dbReference>
<evidence type="ECO:0000313" key="3">
    <source>
        <dbReference type="Proteomes" id="UP001195769"/>
    </source>
</evidence>
<dbReference type="AlphaFoldDB" id="A0AAD4HFS6"/>
<feature type="compositionally biased region" description="Basic and acidic residues" evidence="1">
    <location>
        <begin position="146"/>
        <end position="156"/>
    </location>
</feature>